<feature type="region of interest" description="Disordered" evidence="1">
    <location>
        <begin position="57"/>
        <end position="79"/>
    </location>
</feature>
<evidence type="ECO:0000313" key="4">
    <source>
        <dbReference type="EMBL" id="VTJ86673.1"/>
    </source>
</evidence>
<dbReference type="Proteomes" id="UP000662637">
    <property type="component" value="Unassembled WGS sequence"/>
</dbReference>
<feature type="transmembrane region" description="Helical" evidence="2">
    <location>
        <begin position="20"/>
        <end position="46"/>
    </location>
</feature>
<dbReference type="EMBL" id="CABDUW010002403">
    <property type="protein sequence ID" value="VTJ86673.1"/>
    <property type="molecule type" value="Genomic_DNA"/>
</dbReference>
<evidence type="ECO:0000256" key="2">
    <source>
        <dbReference type="SAM" id="Phobius"/>
    </source>
</evidence>
<evidence type="ECO:0000313" key="5">
    <source>
        <dbReference type="Proteomes" id="UP000335636"/>
    </source>
</evidence>
<keyword evidence="2" id="KW-1133">Transmembrane helix</keyword>
<reference evidence="4 5" key="1">
    <citation type="submission" date="2019-04" db="EMBL/GenBank/DDBJ databases">
        <authorList>
            <person name="Alioto T."/>
            <person name="Alioto T."/>
        </authorList>
    </citation>
    <scope>NUCLEOTIDE SEQUENCE [LARGE SCALE GENOMIC DNA]</scope>
</reference>
<reference evidence="3" key="2">
    <citation type="submission" date="2020-08" db="EMBL/GenBank/DDBJ databases">
        <authorList>
            <person name="Shumante A."/>
            <person name="Zimin A.V."/>
            <person name="Puiu D."/>
            <person name="Salzberg S.L."/>
        </authorList>
    </citation>
    <scope>NUCLEOTIDE SEQUENCE</scope>
    <source>
        <strain evidence="3">WC2-LM</strain>
        <tissue evidence="3">Liver</tissue>
    </source>
</reference>
<evidence type="ECO:0000313" key="3">
    <source>
        <dbReference type="EMBL" id="KAF7467969.1"/>
    </source>
</evidence>
<name>A0A5E4CXZ2_MARMO</name>
<sequence>MVRLVKLQKCSKWVRARLSPGIFVIFFLGTLYPCLLKLLSAVGIILGTERLRKAGKLPGVSRPSGSSEVHRAMLRRPLV</sequence>
<dbReference type="Proteomes" id="UP000335636">
    <property type="component" value="Unassembled WGS sequence"/>
</dbReference>
<proteinExistence type="predicted"/>
<keyword evidence="2" id="KW-0812">Transmembrane</keyword>
<keyword evidence="5" id="KW-1185">Reference proteome</keyword>
<dbReference type="AlphaFoldDB" id="A0A5E4CXZ2"/>
<accession>A0A5E4CXZ2</accession>
<gene>
    <name evidence="3" type="ORF">GHT09_000473</name>
    <name evidence="4" type="ORF">MONAX_5E035966</name>
</gene>
<dbReference type="EMBL" id="WJEC01007788">
    <property type="protein sequence ID" value="KAF7467969.1"/>
    <property type="molecule type" value="Genomic_DNA"/>
</dbReference>
<keyword evidence="2" id="KW-0472">Membrane</keyword>
<evidence type="ECO:0000256" key="1">
    <source>
        <dbReference type="SAM" id="MobiDB-lite"/>
    </source>
</evidence>
<organism evidence="4 5">
    <name type="scientific">Marmota monax</name>
    <name type="common">Woodchuck</name>
    <dbReference type="NCBI Taxonomy" id="9995"/>
    <lineage>
        <taxon>Eukaryota</taxon>
        <taxon>Metazoa</taxon>
        <taxon>Chordata</taxon>
        <taxon>Craniata</taxon>
        <taxon>Vertebrata</taxon>
        <taxon>Euteleostomi</taxon>
        <taxon>Mammalia</taxon>
        <taxon>Eutheria</taxon>
        <taxon>Euarchontoglires</taxon>
        <taxon>Glires</taxon>
        <taxon>Rodentia</taxon>
        <taxon>Sciuromorpha</taxon>
        <taxon>Sciuridae</taxon>
        <taxon>Xerinae</taxon>
        <taxon>Marmotini</taxon>
        <taxon>Marmota</taxon>
    </lineage>
</organism>
<protein>
    <submittedName>
        <fullName evidence="4">Uncharacterized protein</fullName>
    </submittedName>
</protein>